<evidence type="ECO:0000256" key="1">
    <source>
        <dbReference type="SAM" id="Coils"/>
    </source>
</evidence>
<reference evidence="2" key="1">
    <citation type="journal article" date="2023" name="Comput. Struct. Biotechnol. J.">
        <title>Discovery of a novel marine Bacteroidetes with a rich repertoire of carbohydrate-active enzymes.</title>
        <authorList>
            <person name="Chen B."/>
            <person name="Liu G."/>
            <person name="Chen Q."/>
            <person name="Wang H."/>
            <person name="Liu L."/>
            <person name="Tang K."/>
        </authorList>
    </citation>
    <scope>NUCLEOTIDE SEQUENCE</scope>
    <source>
        <strain evidence="2">TK19036</strain>
    </source>
</reference>
<organism evidence="2">
    <name type="scientific">Roseihalotalea indica</name>
    <dbReference type="NCBI Taxonomy" id="2867963"/>
    <lineage>
        <taxon>Bacteria</taxon>
        <taxon>Pseudomonadati</taxon>
        <taxon>Bacteroidota</taxon>
        <taxon>Cytophagia</taxon>
        <taxon>Cytophagales</taxon>
        <taxon>Catalimonadaceae</taxon>
        <taxon>Roseihalotalea</taxon>
    </lineage>
</organism>
<dbReference type="InterPro" id="IPR025324">
    <property type="entry name" value="DUF4230"/>
</dbReference>
<sequence length="209" mass="24192">MRVRRLISLLILLGLPFFIGYHWKSWTNPPVPAPTNTEVTTMLITEIEALGKMELVKYRFQEVTEVKELSKEFLNILKLDVDAKAVLITQGEAVGCIDMLKISAQDVRITQDTVWMHLPNPEICYYKLDMENTRLYSVETGFFTDRNAFISRAYQQAERQIRDAANESGILDETEVNAHRILRPMLEELSGRTVIFTEQLPETRIERLD</sequence>
<name>A0AA49Q0N1_9BACT</name>
<accession>A0AA49Q0N1</accession>
<dbReference type="AlphaFoldDB" id="A0AA49Q0N1"/>
<keyword evidence="1" id="KW-0175">Coiled coil</keyword>
<dbReference type="Pfam" id="PF14014">
    <property type="entry name" value="DUF4230"/>
    <property type="match status" value="1"/>
</dbReference>
<feature type="coiled-coil region" evidence="1">
    <location>
        <begin position="147"/>
        <end position="174"/>
    </location>
</feature>
<protein>
    <submittedName>
        <fullName evidence="2">DUF4230 domain-containing protein</fullName>
    </submittedName>
</protein>
<proteinExistence type="predicted"/>
<reference evidence="2" key="2">
    <citation type="journal article" date="2024" name="Antonie Van Leeuwenhoek">
        <title>Roseihalotalea indica gen. nov., sp. nov., a halophilic Bacteroidetes from mesopelagic Southwest Indian Ocean with higher carbohydrate metabolic potential.</title>
        <authorList>
            <person name="Chen B."/>
            <person name="Zhang M."/>
            <person name="Lin D."/>
            <person name="Ye J."/>
            <person name="Tang K."/>
        </authorList>
    </citation>
    <scope>NUCLEOTIDE SEQUENCE</scope>
    <source>
        <strain evidence="2">TK19036</strain>
    </source>
</reference>
<evidence type="ECO:0000313" key="2">
    <source>
        <dbReference type="EMBL" id="WKN40282.1"/>
    </source>
</evidence>
<gene>
    <name evidence="2" type="ORF">K4G66_16440</name>
</gene>
<dbReference type="EMBL" id="CP120682">
    <property type="protein sequence ID" value="WKN40282.1"/>
    <property type="molecule type" value="Genomic_DNA"/>
</dbReference>